<protein>
    <submittedName>
        <fullName evidence="2">Uncharacterized protein</fullName>
    </submittedName>
</protein>
<name>A0AAJ2ZEY9_9ACTN</name>
<evidence type="ECO:0000313" key="2">
    <source>
        <dbReference type="EMBL" id="NES28717.1"/>
    </source>
</evidence>
<dbReference type="RefSeq" id="WP_154228511.1">
    <property type="nucleotide sequence ID" value="NZ_CP045309.1"/>
</dbReference>
<sequence length="105" mass="11510">MTASTPLLLRSRVVVGRAGQAVNQHAGSDHEEADQHGDEDDEGRGSVPAGTVRRLPVMWDHTRSHWPVLTGCGSMRPMTAAVIRRFVARRHVDYGRVRSAICPAD</sequence>
<accession>A0AAJ2ZEY9</accession>
<dbReference type="Proteomes" id="UP000477779">
    <property type="component" value="Unassembled WGS sequence"/>
</dbReference>
<dbReference type="EMBL" id="CP045309">
    <property type="protein sequence ID" value="QGL49248.1"/>
    <property type="molecule type" value="Genomic_DNA"/>
</dbReference>
<evidence type="ECO:0000313" key="4">
    <source>
        <dbReference type="Proteomes" id="UP000402241"/>
    </source>
</evidence>
<evidence type="ECO:0000313" key="3">
    <source>
        <dbReference type="EMBL" id="QGL49248.1"/>
    </source>
</evidence>
<reference evidence="2 5" key="2">
    <citation type="submission" date="2020-02" db="EMBL/GenBank/DDBJ databases">
        <title>WGS of Micromonospora spp. isolated from hot spring.</title>
        <authorList>
            <person name="Thawai C."/>
        </authorList>
    </citation>
    <scope>NUCLEOTIDE SEQUENCE [LARGE SCALE GENOMIC DNA]</scope>
    <source>
        <strain evidence="2 5">TMS7</strain>
    </source>
</reference>
<feature type="compositionally biased region" description="Basic and acidic residues" evidence="1">
    <location>
        <begin position="27"/>
        <end position="36"/>
    </location>
</feature>
<proteinExistence type="predicted"/>
<dbReference type="Proteomes" id="UP000402241">
    <property type="component" value="Chromosome"/>
</dbReference>
<keyword evidence="4" id="KW-1185">Reference proteome</keyword>
<reference evidence="3 4" key="1">
    <citation type="submission" date="2019-10" db="EMBL/GenBank/DDBJ databases">
        <title>Genome Sequence of Micromonospora terminaliae DSM 101760.</title>
        <authorList>
            <person name="Guo L."/>
        </authorList>
    </citation>
    <scope>NUCLEOTIDE SEQUENCE [LARGE SCALE GENOMIC DNA]</scope>
    <source>
        <strain evidence="3 4">DSM 101760</strain>
    </source>
</reference>
<evidence type="ECO:0000256" key="1">
    <source>
        <dbReference type="SAM" id="MobiDB-lite"/>
    </source>
</evidence>
<organism evidence="2 5">
    <name type="scientific">Micromonospora terminaliae</name>
    <dbReference type="NCBI Taxonomy" id="1914461"/>
    <lineage>
        <taxon>Bacteria</taxon>
        <taxon>Bacillati</taxon>
        <taxon>Actinomycetota</taxon>
        <taxon>Actinomycetes</taxon>
        <taxon>Micromonosporales</taxon>
        <taxon>Micromonosporaceae</taxon>
        <taxon>Micromonospora</taxon>
    </lineage>
</organism>
<dbReference type="EMBL" id="JAAHBZ010000005">
    <property type="protein sequence ID" value="NES28717.1"/>
    <property type="molecule type" value="Genomic_DNA"/>
</dbReference>
<evidence type="ECO:0000313" key="5">
    <source>
        <dbReference type="Proteomes" id="UP000477779"/>
    </source>
</evidence>
<gene>
    <name evidence="2" type="ORF">G3561_14340</name>
    <name evidence="3" type="ORF">GCE86_20835</name>
</gene>
<feature type="region of interest" description="Disordered" evidence="1">
    <location>
        <begin position="19"/>
        <end position="50"/>
    </location>
</feature>
<dbReference type="AlphaFoldDB" id="A0AAJ2ZEY9"/>